<keyword evidence="2" id="KW-0028">Amino-acid biosynthesis</keyword>
<keyword evidence="6 11" id="KW-0560">Oxidoreductase</keyword>
<feature type="active site" description="Proton acceptor" evidence="9">
    <location>
        <position position="242"/>
    </location>
</feature>
<dbReference type="CDD" id="cd18130">
    <property type="entry name" value="ASADH_C_arch_fung_like"/>
    <property type="match status" value="1"/>
</dbReference>
<dbReference type="PATRIC" id="fig|940295.4.peg.1485"/>
<proteinExistence type="inferred from homology"/>
<dbReference type="GO" id="GO:0051287">
    <property type="term" value="F:NAD binding"/>
    <property type="evidence" value="ECO:0007669"/>
    <property type="project" value="InterPro"/>
</dbReference>
<dbReference type="GO" id="GO:0050661">
    <property type="term" value="F:NADP binding"/>
    <property type="evidence" value="ECO:0007669"/>
    <property type="project" value="InterPro"/>
</dbReference>
<dbReference type="GO" id="GO:0009085">
    <property type="term" value="P:lysine biosynthetic process"/>
    <property type="evidence" value="ECO:0007669"/>
    <property type="project" value="UniProtKB-KW"/>
</dbReference>
<dbReference type="InterPro" id="IPR036291">
    <property type="entry name" value="NAD(P)-bd_dom_sf"/>
</dbReference>
<dbReference type="OrthoDB" id="38238at2157"/>
<dbReference type="SMART" id="SM00859">
    <property type="entry name" value="Semialdhyde_dh"/>
    <property type="match status" value="1"/>
</dbReference>
<dbReference type="PIRSF" id="PIRSF000148">
    <property type="entry name" value="ASA_dh"/>
    <property type="match status" value="1"/>
</dbReference>
<dbReference type="SUPFAM" id="SSF55347">
    <property type="entry name" value="Glyceraldehyde-3-phosphate dehydrogenase-like, C-terminal domain"/>
    <property type="match status" value="1"/>
</dbReference>
<dbReference type="GO" id="GO:0009088">
    <property type="term" value="P:threonine biosynthetic process"/>
    <property type="evidence" value="ECO:0007669"/>
    <property type="project" value="UniProtKB-KW"/>
</dbReference>
<keyword evidence="7" id="KW-0457">Lysine biosynthesis</keyword>
<evidence type="ECO:0000259" key="10">
    <source>
        <dbReference type="SMART" id="SM00859"/>
    </source>
</evidence>
<reference evidence="11 12" key="1">
    <citation type="submission" date="2013-11" db="EMBL/GenBank/DDBJ databases">
        <title>Comparative genomics of Ignicoccus.</title>
        <authorList>
            <person name="Podar M."/>
        </authorList>
    </citation>
    <scope>NUCLEOTIDE SEQUENCE [LARGE SCALE GENOMIC DNA]</scope>
    <source>
        <strain evidence="11 12">DSM 13165</strain>
    </source>
</reference>
<evidence type="ECO:0000313" key="11">
    <source>
        <dbReference type="EMBL" id="ALU12063.1"/>
    </source>
</evidence>
<dbReference type="FunFam" id="3.30.360.10:FF:000016">
    <property type="entry name" value="Probable aspartate-semialdehyde dehydrogenase"/>
    <property type="match status" value="1"/>
</dbReference>
<dbReference type="Proteomes" id="UP000060778">
    <property type="component" value="Chromosome"/>
</dbReference>
<dbReference type="CDD" id="cd02315">
    <property type="entry name" value="ScASADH_like_N"/>
    <property type="match status" value="1"/>
</dbReference>
<evidence type="ECO:0000256" key="6">
    <source>
        <dbReference type="ARBA" id="ARBA00023002"/>
    </source>
</evidence>
<evidence type="ECO:0000256" key="1">
    <source>
        <dbReference type="ARBA" id="ARBA00010584"/>
    </source>
</evidence>
<dbReference type="GO" id="GO:0046983">
    <property type="term" value="F:protein dimerization activity"/>
    <property type="evidence" value="ECO:0007669"/>
    <property type="project" value="InterPro"/>
</dbReference>
<evidence type="ECO:0000256" key="9">
    <source>
        <dbReference type="PIRSR" id="PIRSR000148-1"/>
    </source>
</evidence>
<accession>A0A0U3FP16</accession>
<evidence type="ECO:0000313" key="12">
    <source>
        <dbReference type="Proteomes" id="UP000060778"/>
    </source>
</evidence>
<evidence type="ECO:0000256" key="8">
    <source>
        <dbReference type="ARBA" id="ARBA00023167"/>
    </source>
</evidence>
<sequence>MDKVKVAVLGSTGMAGQWFASLLENHPYFEVVALGASKRSAGKKYKEVVKWIIPKPFPEKFKDYVVFDASNPDQLTEKVDLIFSALPSEVAADIELKYLKKGIPVVSNASPFRLEPDVPLMNPEVNSEHLELLKYQTRWGAKLVKNPNCTTAVLTLPLKPILDEFGIEEISVVTMQAISGAGFAGLPAYSIVDNIIPYISKEEYKVKVESVKILGKLENGKIKPSKFSIEATTTRVPVLDSHTEVIYIKPKRSVDANLVKDVLVEFRSRPQELSLPTAPPSPIIVREEEDRPQPRLDRYNGNGMSVTVGRIEVMESGRIRMVAVGHNLLRGASGVSLLTAELMLKEGYI</sequence>
<evidence type="ECO:0000256" key="2">
    <source>
        <dbReference type="ARBA" id="ARBA00022605"/>
    </source>
</evidence>
<dbReference type="Pfam" id="PF01118">
    <property type="entry name" value="Semialdhyde_dh"/>
    <property type="match status" value="1"/>
</dbReference>
<evidence type="ECO:0000256" key="3">
    <source>
        <dbReference type="ARBA" id="ARBA00022697"/>
    </source>
</evidence>
<evidence type="ECO:0000256" key="5">
    <source>
        <dbReference type="ARBA" id="ARBA00022915"/>
    </source>
</evidence>
<evidence type="ECO:0000256" key="4">
    <source>
        <dbReference type="ARBA" id="ARBA00022857"/>
    </source>
</evidence>
<dbReference type="EMBL" id="CP006867">
    <property type="protein sequence ID" value="ALU12063.1"/>
    <property type="molecule type" value="Genomic_DNA"/>
</dbReference>
<dbReference type="InterPro" id="IPR051823">
    <property type="entry name" value="ASADH-related"/>
</dbReference>
<feature type="active site" description="Acyl-thioester intermediate" evidence="9">
    <location>
        <position position="149"/>
    </location>
</feature>
<dbReference type="PANTHER" id="PTHR46718">
    <property type="entry name" value="ASPARTATE-SEMIALDEHYDE DEHYDROGENASE"/>
    <property type="match status" value="1"/>
</dbReference>
<dbReference type="PANTHER" id="PTHR46718:SF1">
    <property type="entry name" value="ASPARTATE-SEMIALDEHYDE DEHYDROGENASE"/>
    <property type="match status" value="1"/>
</dbReference>
<keyword evidence="5" id="KW-0220">Diaminopimelate biosynthesis</keyword>
<gene>
    <name evidence="11" type="ORF">EYM_07630</name>
</gene>
<keyword evidence="3" id="KW-0791">Threonine biosynthesis</keyword>
<keyword evidence="12" id="KW-1185">Reference proteome</keyword>
<comment type="similarity">
    <text evidence="1">Belongs to the aspartate-semialdehyde dehydrogenase family.</text>
</comment>
<dbReference type="NCBIfam" id="TIGR00978">
    <property type="entry name" value="asd_EA"/>
    <property type="match status" value="1"/>
</dbReference>
<dbReference type="AlphaFoldDB" id="A0A0U3FP16"/>
<dbReference type="GO" id="GO:0019877">
    <property type="term" value="P:diaminopimelate biosynthetic process"/>
    <property type="evidence" value="ECO:0007669"/>
    <property type="project" value="UniProtKB-KW"/>
</dbReference>
<protein>
    <submittedName>
        <fullName evidence="11">Aspartate-semialdehyde dehydrogenase</fullName>
        <ecNumber evidence="11">1.2.1.11</ecNumber>
    </submittedName>
</protein>
<dbReference type="Gene3D" id="3.30.360.10">
    <property type="entry name" value="Dihydrodipicolinate Reductase, domain 2"/>
    <property type="match status" value="1"/>
</dbReference>
<dbReference type="STRING" id="940295.EYM_07630"/>
<keyword evidence="4" id="KW-0521">NADP</keyword>
<dbReference type="SUPFAM" id="SSF51735">
    <property type="entry name" value="NAD(P)-binding Rossmann-fold domains"/>
    <property type="match status" value="1"/>
</dbReference>
<feature type="domain" description="Semialdehyde dehydrogenase NAD-binding" evidence="10">
    <location>
        <begin position="5"/>
        <end position="133"/>
    </location>
</feature>
<organism evidence="11 12">
    <name type="scientific">Ignicoccus islandicus DSM 13165</name>
    <dbReference type="NCBI Taxonomy" id="940295"/>
    <lineage>
        <taxon>Archaea</taxon>
        <taxon>Thermoproteota</taxon>
        <taxon>Thermoprotei</taxon>
        <taxon>Desulfurococcales</taxon>
        <taxon>Desulfurococcaceae</taxon>
        <taxon>Ignicoccus</taxon>
    </lineage>
</organism>
<dbReference type="Pfam" id="PF02774">
    <property type="entry name" value="Semialdhyde_dhC"/>
    <property type="match status" value="1"/>
</dbReference>
<dbReference type="Gene3D" id="3.40.50.720">
    <property type="entry name" value="NAD(P)-binding Rossmann-like Domain"/>
    <property type="match status" value="1"/>
</dbReference>
<dbReference type="KEGG" id="iis:EYM_07630"/>
<dbReference type="InterPro" id="IPR000534">
    <property type="entry name" value="Semialdehyde_DH_NAD-bd"/>
</dbReference>
<name>A0A0U3FP16_9CREN</name>
<dbReference type="InterPro" id="IPR005676">
    <property type="entry name" value="Asp_semi-ald_DH_pep-lack"/>
</dbReference>
<evidence type="ECO:0000256" key="7">
    <source>
        <dbReference type="ARBA" id="ARBA00023154"/>
    </source>
</evidence>
<dbReference type="GO" id="GO:0009086">
    <property type="term" value="P:methionine biosynthetic process"/>
    <property type="evidence" value="ECO:0007669"/>
    <property type="project" value="UniProtKB-KW"/>
</dbReference>
<keyword evidence="8" id="KW-0486">Methionine biosynthesis</keyword>
<dbReference type="GO" id="GO:0004073">
    <property type="term" value="F:aspartate-semialdehyde dehydrogenase activity"/>
    <property type="evidence" value="ECO:0007669"/>
    <property type="project" value="UniProtKB-EC"/>
</dbReference>
<dbReference type="EC" id="1.2.1.11" evidence="11"/>
<dbReference type="InterPro" id="IPR012280">
    <property type="entry name" value="Semialdhyde_DH_dimer_dom"/>
</dbReference>
<dbReference type="NCBIfam" id="NF006416">
    <property type="entry name" value="PRK08664.1"/>
    <property type="match status" value="1"/>
</dbReference>